<dbReference type="GO" id="GO:0046872">
    <property type="term" value="F:metal ion binding"/>
    <property type="evidence" value="ECO:0007669"/>
    <property type="project" value="UniProtKB-KW"/>
</dbReference>
<keyword evidence="4" id="KW-0408">Iron</keyword>
<reference evidence="7 8" key="1">
    <citation type="submission" date="2019-09" db="EMBL/GenBank/DDBJ databases">
        <title>Draft genome sequences of 48 bacterial type strains from the CCUG.</title>
        <authorList>
            <person name="Tunovic T."/>
            <person name="Pineiro-Iglesias B."/>
            <person name="Unosson C."/>
            <person name="Inganas E."/>
            <person name="Ohlen M."/>
            <person name="Cardew S."/>
            <person name="Jensie-Markopoulos S."/>
            <person name="Salva-Serra F."/>
            <person name="Jaen-Luchoro D."/>
            <person name="Karlsson R."/>
            <person name="Svensson-Stadler L."/>
            <person name="Chun J."/>
            <person name="Moore E."/>
        </authorList>
    </citation>
    <scope>NUCLEOTIDE SEQUENCE [LARGE SCALE GENOMIC DNA]</scope>
    <source>
        <strain evidence="7 8">CCUG 65687</strain>
    </source>
</reference>
<dbReference type="SFLD" id="SFLDS00029">
    <property type="entry name" value="Radical_SAM"/>
    <property type="match status" value="1"/>
</dbReference>
<dbReference type="PANTHER" id="PTHR43273">
    <property type="entry name" value="ANAEROBIC SULFATASE-MATURATING ENZYME HOMOLOG ASLB-RELATED"/>
    <property type="match status" value="1"/>
</dbReference>
<keyword evidence="5" id="KW-0411">Iron-sulfur</keyword>
<dbReference type="PANTHER" id="PTHR43273:SF3">
    <property type="entry name" value="ANAEROBIC SULFATASE-MATURATING ENZYME HOMOLOG ASLB-RELATED"/>
    <property type="match status" value="1"/>
</dbReference>
<protein>
    <submittedName>
        <fullName evidence="7">Radical SAM protein</fullName>
    </submittedName>
</protein>
<dbReference type="InterPro" id="IPR007197">
    <property type="entry name" value="rSAM"/>
</dbReference>
<gene>
    <name evidence="7" type="ORF">F7R13_04100</name>
</gene>
<dbReference type="NCBIfam" id="TIGR04085">
    <property type="entry name" value="rSAM_more_4Fe4S"/>
    <property type="match status" value="1"/>
</dbReference>
<evidence type="ECO:0000256" key="6">
    <source>
        <dbReference type="ARBA" id="ARBA00023601"/>
    </source>
</evidence>
<dbReference type="Proteomes" id="UP000473571">
    <property type="component" value="Unassembled WGS sequence"/>
</dbReference>
<dbReference type="GO" id="GO:0016491">
    <property type="term" value="F:oxidoreductase activity"/>
    <property type="evidence" value="ECO:0007669"/>
    <property type="project" value="InterPro"/>
</dbReference>
<organism evidence="7 8">
    <name type="scientific">Burkholderia territorii</name>
    <dbReference type="NCBI Taxonomy" id="1503055"/>
    <lineage>
        <taxon>Bacteria</taxon>
        <taxon>Pseudomonadati</taxon>
        <taxon>Pseudomonadota</taxon>
        <taxon>Betaproteobacteria</taxon>
        <taxon>Burkholderiales</taxon>
        <taxon>Burkholderiaceae</taxon>
        <taxon>Burkholderia</taxon>
        <taxon>Burkholderia cepacia complex</taxon>
    </lineage>
</organism>
<comment type="cofactor">
    <cofactor evidence="1">
        <name>[4Fe-4S] cluster</name>
        <dbReference type="ChEBI" id="CHEBI:49883"/>
    </cofactor>
</comment>
<dbReference type="InterPro" id="IPR058240">
    <property type="entry name" value="rSAM_sf"/>
</dbReference>
<evidence type="ECO:0000313" key="7">
    <source>
        <dbReference type="EMBL" id="KAB0685557.1"/>
    </source>
</evidence>
<evidence type="ECO:0000313" key="8">
    <source>
        <dbReference type="Proteomes" id="UP000473571"/>
    </source>
</evidence>
<evidence type="ECO:0000256" key="1">
    <source>
        <dbReference type="ARBA" id="ARBA00001966"/>
    </source>
</evidence>
<comment type="caution">
    <text evidence="7">The sequence shown here is derived from an EMBL/GenBank/DDBJ whole genome shotgun (WGS) entry which is preliminary data.</text>
</comment>
<dbReference type="RefSeq" id="WP_151003587.1">
    <property type="nucleotide sequence ID" value="NZ_CABVPO010000009.1"/>
</dbReference>
<dbReference type="SFLD" id="SFLDG01386">
    <property type="entry name" value="main_SPASM_domain-containing"/>
    <property type="match status" value="1"/>
</dbReference>
<dbReference type="SFLD" id="SFLDG01067">
    <property type="entry name" value="SPASM/twitch_domain_containing"/>
    <property type="match status" value="1"/>
</dbReference>
<dbReference type="EMBL" id="VZOL01000023">
    <property type="protein sequence ID" value="KAB0685557.1"/>
    <property type="molecule type" value="Genomic_DNA"/>
</dbReference>
<evidence type="ECO:0000256" key="3">
    <source>
        <dbReference type="ARBA" id="ARBA00022723"/>
    </source>
</evidence>
<dbReference type="InterPro" id="IPR023867">
    <property type="entry name" value="Sulphatase_maturase_rSAM"/>
</dbReference>
<dbReference type="GO" id="GO:0051536">
    <property type="term" value="F:iron-sulfur cluster binding"/>
    <property type="evidence" value="ECO:0007669"/>
    <property type="project" value="UniProtKB-KW"/>
</dbReference>
<dbReference type="SFLD" id="SFLDG01384">
    <property type="entry name" value="thioether_bond_formation_requi"/>
    <property type="match status" value="1"/>
</dbReference>
<evidence type="ECO:0000256" key="4">
    <source>
        <dbReference type="ARBA" id="ARBA00023004"/>
    </source>
</evidence>
<name>A0A6L3NMV6_9BURK</name>
<comment type="similarity">
    <text evidence="6">Belongs to the radical SAM superfamily. Anaerobic sulfatase-maturating enzyme family.</text>
</comment>
<dbReference type="CDD" id="cd01335">
    <property type="entry name" value="Radical_SAM"/>
    <property type="match status" value="1"/>
</dbReference>
<dbReference type="Gene3D" id="3.20.20.70">
    <property type="entry name" value="Aldolase class I"/>
    <property type="match status" value="1"/>
</dbReference>
<evidence type="ECO:0000256" key="2">
    <source>
        <dbReference type="ARBA" id="ARBA00022691"/>
    </source>
</evidence>
<sequence length="474" mass="53446">MLQAIDQKSDPLLSEVWDRRRDAVDVRMLQVSGHNYAYHIPTNSIFNISSPVGALLSKLLDGRITSLDQFGESDFAAAKQLVALRSVKRLPLDEANLPITHLAISPTLKCNLRCTYCYNFQEAAETEIRKTQDIDKDAIGKILCTLGQLSVGDRVNLAFIGGEPFLYPRLLDKLAIFARAKARANNKSLILLVTTNGLNLGKERVKRSIIRNDLRVSLSLDGPPAWHNQTRKLLNGSGSFGAIQRNIDQFFEYYPHPIRAARATYKLTPGRLITTYRFLRDLGFNDISTGSHEFEVGAVDEFLRDELLSEVDDLASEIESDFIGGRIVRHAWFSEVISNLALGRVKDVVCGATRNHIAFDVYGRMQACHRYLGNEAYELFPEDINKSQKSVRVAEIRAPGKTSHCTECWARSLCGGECFHVGKEIEKQPDHAERQLFLCDYKRKKYEAATRIFVRLAENHPEVLARIVNPISRP</sequence>
<dbReference type="Pfam" id="PF04055">
    <property type="entry name" value="Radical_SAM"/>
    <property type="match status" value="1"/>
</dbReference>
<keyword evidence="2" id="KW-0949">S-adenosyl-L-methionine</keyword>
<dbReference type="AlphaFoldDB" id="A0A6L3NMV6"/>
<dbReference type="SUPFAM" id="SSF102114">
    <property type="entry name" value="Radical SAM enzymes"/>
    <property type="match status" value="1"/>
</dbReference>
<proteinExistence type="inferred from homology"/>
<dbReference type="InterPro" id="IPR013785">
    <property type="entry name" value="Aldolase_TIM"/>
</dbReference>
<evidence type="ECO:0000256" key="5">
    <source>
        <dbReference type="ARBA" id="ARBA00023014"/>
    </source>
</evidence>
<dbReference type="InterPro" id="IPR023885">
    <property type="entry name" value="4Fe4S-binding_SPASM_dom"/>
</dbReference>
<accession>A0A6L3NMV6</accession>
<keyword evidence="3" id="KW-0479">Metal-binding</keyword>